<dbReference type="PANTHER" id="PTHR31392:SF1">
    <property type="entry name" value="ALPHA-1,3-MANNOSYLTRANSFERASE MNN1-RELATED"/>
    <property type="match status" value="1"/>
</dbReference>
<keyword evidence="7 10" id="KW-1133">Transmembrane helix</keyword>
<dbReference type="EMBL" id="QXFT01003306">
    <property type="protein sequence ID" value="KAE9287137.1"/>
    <property type="molecule type" value="Genomic_DNA"/>
</dbReference>
<dbReference type="Pfam" id="PF11051">
    <property type="entry name" value="Mannosyl_trans3"/>
    <property type="match status" value="1"/>
</dbReference>
<dbReference type="GO" id="GO:0016020">
    <property type="term" value="C:membrane"/>
    <property type="evidence" value="ECO:0007669"/>
    <property type="project" value="UniProtKB-SubCell"/>
</dbReference>
<evidence type="ECO:0000256" key="3">
    <source>
        <dbReference type="ARBA" id="ARBA00022676"/>
    </source>
</evidence>
<evidence type="ECO:0000256" key="8">
    <source>
        <dbReference type="ARBA" id="ARBA00023136"/>
    </source>
</evidence>
<dbReference type="GO" id="GO:0005794">
    <property type="term" value="C:Golgi apparatus"/>
    <property type="evidence" value="ECO:0007669"/>
    <property type="project" value="TreeGrafter"/>
</dbReference>
<name>A0A6A3IA49_9STRA</name>
<dbReference type="AlphaFoldDB" id="A0A6A3IA49"/>
<evidence type="ECO:0000256" key="1">
    <source>
        <dbReference type="ARBA" id="ARBA00004606"/>
    </source>
</evidence>
<evidence type="ECO:0000256" key="4">
    <source>
        <dbReference type="ARBA" id="ARBA00022679"/>
    </source>
</evidence>
<evidence type="ECO:0000313" key="16">
    <source>
        <dbReference type="Proteomes" id="UP000435112"/>
    </source>
</evidence>
<evidence type="ECO:0000313" key="12">
    <source>
        <dbReference type="EMBL" id="KAE8978190.1"/>
    </source>
</evidence>
<dbReference type="PANTHER" id="PTHR31392">
    <property type="entry name" value="ALPHA-1,3-MANNOSYLTRANSFERASE MNN1-RELATED"/>
    <property type="match status" value="1"/>
</dbReference>
<evidence type="ECO:0000313" key="13">
    <source>
        <dbReference type="EMBL" id="KAE9287137.1"/>
    </source>
</evidence>
<evidence type="ECO:0000313" key="15">
    <source>
        <dbReference type="Proteomes" id="UP000434957"/>
    </source>
</evidence>
<evidence type="ECO:0000256" key="10">
    <source>
        <dbReference type="SAM" id="Phobius"/>
    </source>
</evidence>
<keyword evidence="6" id="KW-0735">Signal-anchor</keyword>
<keyword evidence="8 10" id="KW-0472">Membrane</keyword>
<comment type="caution">
    <text evidence="11">The sequence shown here is derived from an EMBL/GenBank/DDBJ whole genome shotgun (WGS) entry which is preliminary data.</text>
</comment>
<proteinExistence type="inferred from homology"/>
<dbReference type="OrthoDB" id="430354at2759"/>
<evidence type="ECO:0000256" key="9">
    <source>
        <dbReference type="ARBA" id="ARBA00023180"/>
    </source>
</evidence>
<comment type="similarity">
    <text evidence="2">Belongs to the MNN1/MNT family.</text>
</comment>
<dbReference type="Proteomes" id="UP000429607">
    <property type="component" value="Unassembled WGS sequence"/>
</dbReference>
<keyword evidence="15" id="KW-1185">Reference proteome</keyword>
<sequence length="495" mass="57265">MLGEHWDRDRRHRWRRWSTGIWRAWLLSRRIRFTTVFVFTLFSLFAALRLVHSLLEHRRRLAWRVDALNPEQVEAFTDRLWRETQRFDPDAPRGIVLPLFDDIALLGLSLLLQLRRLQVSLPVEVPHCGDLSQKLQTAMQERDPLVRFYDVCELAAEAAVETENGRRPLFCVDLEHCHHKFRSFDIKVLALVYSRFEQVMLLDADTLFFQSPASLWDTTKYQETGTLFFNDRISYERSYLAARDGLGDSNIGALHRFLEGFDVAPYRRFGVVGSRRRSAPRRMLGLDFGFQPSAFLLNSHVWRLRSGHQMDSSLMLWDKARQQRATVILASFVSLNGLPPPPSYGDKELYWVACEVGETAYSFSDFAVGTVGWDLLAAGRQNDGVLCGDALQHYPVQTNPAKGPGADVEPLYMNSDNIVEWGQESRRLYRTAARPAELYPGSFTERKLLQTCPFDVTTMELAPLEAMLLTQRKKFYDVVEDWIDERSSTWWQPFA</sequence>
<comment type="subcellular location">
    <subcellularLocation>
        <location evidence="1">Membrane</location>
        <topology evidence="1">Single-pass type II membrane protein</topology>
    </subcellularLocation>
</comment>
<evidence type="ECO:0000313" key="14">
    <source>
        <dbReference type="Proteomes" id="UP000429607"/>
    </source>
</evidence>
<dbReference type="SUPFAM" id="SSF53448">
    <property type="entry name" value="Nucleotide-diphospho-sugar transferases"/>
    <property type="match status" value="1"/>
</dbReference>
<protein>
    <recommendedName>
        <fullName evidence="17">Nucleotide-diphospho-sugar transferase domain-containing protein</fullName>
    </recommendedName>
</protein>
<dbReference type="Proteomes" id="UP000434957">
    <property type="component" value="Unassembled WGS sequence"/>
</dbReference>
<evidence type="ECO:0000256" key="7">
    <source>
        <dbReference type="ARBA" id="ARBA00022989"/>
    </source>
</evidence>
<dbReference type="InterPro" id="IPR022751">
    <property type="entry name" value="Alpha_mannosyltransferase"/>
</dbReference>
<keyword evidence="5 10" id="KW-0812">Transmembrane</keyword>
<reference evidence="14 16" key="1">
    <citation type="submission" date="2018-09" db="EMBL/GenBank/DDBJ databases">
        <title>Genomic investigation of the strawberry pathogen Phytophthora fragariae indicates pathogenicity is determined by transcriptional variation in three key races.</title>
        <authorList>
            <person name="Adams T.M."/>
            <person name="Armitage A.D."/>
            <person name="Sobczyk M.K."/>
            <person name="Bates H.J."/>
            <person name="Dunwell J.M."/>
            <person name="Nellist C.F."/>
            <person name="Harrison R.J."/>
        </authorList>
    </citation>
    <scope>NUCLEOTIDE SEQUENCE [LARGE SCALE GENOMIC DNA]</scope>
    <source>
        <strain evidence="12 14">SCRP249</strain>
        <strain evidence="11 16">SCRP324</strain>
        <strain evidence="13 15">SCRP333</strain>
    </source>
</reference>
<keyword evidence="9" id="KW-0325">Glycoprotein</keyword>
<evidence type="ECO:0000256" key="5">
    <source>
        <dbReference type="ARBA" id="ARBA00022692"/>
    </source>
</evidence>
<evidence type="ECO:0000256" key="2">
    <source>
        <dbReference type="ARBA" id="ARBA00009105"/>
    </source>
</evidence>
<gene>
    <name evidence="12" type="ORF">PR001_g24915</name>
    <name evidence="11" type="ORF">PR002_g25154</name>
    <name evidence="13" type="ORF">PR003_g26125</name>
</gene>
<dbReference type="GO" id="GO:0006493">
    <property type="term" value="P:protein O-linked glycosylation"/>
    <property type="evidence" value="ECO:0007669"/>
    <property type="project" value="TreeGrafter"/>
</dbReference>
<dbReference type="GO" id="GO:0000033">
    <property type="term" value="F:alpha-1,3-mannosyltransferase activity"/>
    <property type="evidence" value="ECO:0007669"/>
    <property type="project" value="TreeGrafter"/>
</dbReference>
<evidence type="ECO:0000256" key="6">
    <source>
        <dbReference type="ARBA" id="ARBA00022968"/>
    </source>
</evidence>
<keyword evidence="3" id="KW-0328">Glycosyltransferase</keyword>
<accession>A0A6A3IA49</accession>
<evidence type="ECO:0000313" key="11">
    <source>
        <dbReference type="EMBL" id="KAE8976974.1"/>
    </source>
</evidence>
<dbReference type="Proteomes" id="UP000435112">
    <property type="component" value="Unassembled WGS sequence"/>
</dbReference>
<evidence type="ECO:0008006" key="17">
    <source>
        <dbReference type="Google" id="ProtNLM"/>
    </source>
</evidence>
<feature type="transmembrane region" description="Helical" evidence="10">
    <location>
        <begin position="31"/>
        <end position="51"/>
    </location>
</feature>
<dbReference type="EMBL" id="QXFV01003278">
    <property type="protein sequence ID" value="KAE8978190.1"/>
    <property type="molecule type" value="Genomic_DNA"/>
</dbReference>
<dbReference type="EMBL" id="QXFU01003253">
    <property type="protein sequence ID" value="KAE8976974.1"/>
    <property type="molecule type" value="Genomic_DNA"/>
</dbReference>
<dbReference type="InterPro" id="IPR029044">
    <property type="entry name" value="Nucleotide-diphossugar_trans"/>
</dbReference>
<organism evidence="11 16">
    <name type="scientific">Phytophthora rubi</name>
    <dbReference type="NCBI Taxonomy" id="129364"/>
    <lineage>
        <taxon>Eukaryota</taxon>
        <taxon>Sar</taxon>
        <taxon>Stramenopiles</taxon>
        <taxon>Oomycota</taxon>
        <taxon>Peronosporomycetes</taxon>
        <taxon>Peronosporales</taxon>
        <taxon>Peronosporaceae</taxon>
        <taxon>Phytophthora</taxon>
    </lineage>
</organism>
<keyword evidence="4" id="KW-0808">Transferase</keyword>